<dbReference type="Gene3D" id="2.40.170.20">
    <property type="entry name" value="TonB-dependent receptor, beta-barrel domain"/>
    <property type="match status" value="1"/>
</dbReference>
<evidence type="ECO:0000259" key="17">
    <source>
        <dbReference type="Pfam" id="PF00593"/>
    </source>
</evidence>
<gene>
    <name evidence="19" type="ORF">BHF72_1588</name>
</gene>
<dbReference type="InterPro" id="IPR000531">
    <property type="entry name" value="Beta-barrel_TonB"/>
</dbReference>
<proteinExistence type="inferred from homology"/>
<feature type="domain" description="TonB-dependent receptor plug" evidence="18">
    <location>
        <begin position="56"/>
        <end position="154"/>
    </location>
</feature>
<comment type="caution">
    <text evidence="19">The sequence shown here is derived from an EMBL/GenBank/DDBJ whole genome shotgun (WGS) entry which is preliminary data.</text>
</comment>
<keyword evidence="3 14" id="KW-0813">Transport</keyword>
<dbReference type="AlphaFoldDB" id="A0A1E5UGG2"/>
<keyword evidence="20" id="KW-1185">Reference proteome</keyword>
<organism evidence="19 20">
    <name type="scientific">Cloacibacterium normanense</name>
    <dbReference type="NCBI Taxonomy" id="237258"/>
    <lineage>
        <taxon>Bacteria</taxon>
        <taxon>Pseudomonadati</taxon>
        <taxon>Bacteroidota</taxon>
        <taxon>Flavobacteriia</taxon>
        <taxon>Flavobacteriales</taxon>
        <taxon>Weeksellaceae</taxon>
    </lineage>
</organism>
<dbReference type="EMBL" id="MKGI01000013">
    <property type="protein sequence ID" value="OEL11937.1"/>
    <property type="molecule type" value="Genomic_DNA"/>
</dbReference>
<evidence type="ECO:0000256" key="12">
    <source>
        <dbReference type="ARBA" id="ARBA00023170"/>
    </source>
</evidence>
<name>A0A1E5UGG2_9FLAO</name>
<dbReference type="RefSeq" id="WP_069797243.1">
    <property type="nucleotide sequence ID" value="NZ_CP034157.1"/>
</dbReference>
<dbReference type="PROSITE" id="PS52016">
    <property type="entry name" value="TONB_DEPENDENT_REC_3"/>
    <property type="match status" value="1"/>
</dbReference>
<evidence type="ECO:0000256" key="11">
    <source>
        <dbReference type="ARBA" id="ARBA00023136"/>
    </source>
</evidence>
<dbReference type="Pfam" id="PF07715">
    <property type="entry name" value="Plug"/>
    <property type="match status" value="1"/>
</dbReference>
<dbReference type="SUPFAM" id="SSF56935">
    <property type="entry name" value="Porins"/>
    <property type="match status" value="1"/>
</dbReference>
<dbReference type="Gene3D" id="2.170.130.10">
    <property type="entry name" value="TonB-dependent receptor, plug domain"/>
    <property type="match status" value="1"/>
</dbReference>
<dbReference type="InterPro" id="IPR039426">
    <property type="entry name" value="TonB-dep_rcpt-like"/>
</dbReference>
<feature type="signal peptide" evidence="16">
    <location>
        <begin position="1"/>
        <end position="19"/>
    </location>
</feature>
<dbReference type="GO" id="GO:0015344">
    <property type="term" value="F:siderophore uptake transmembrane transporter activity"/>
    <property type="evidence" value="ECO:0007669"/>
    <property type="project" value="TreeGrafter"/>
</dbReference>
<evidence type="ECO:0000313" key="19">
    <source>
        <dbReference type="EMBL" id="OEL11937.1"/>
    </source>
</evidence>
<keyword evidence="5" id="KW-0410">Iron transport</keyword>
<evidence type="ECO:0000256" key="6">
    <source>
        <dbReference type="ARBA" id="ARBA00022692"/>
    </source>
</evidence>
<keyword evidence="7 16" id="KW-0732">Signal</keyword>
<dbReference type="GO" id="GO:0038023">
    <property type="term" value="F:signaling receptor activity"/>
    <property type="evidence" value="ECO:0007669"/>
    <property type="project" value="InterPro"/>
</dbReference>
<keyword evidence="10 15" id="KW-0798">TonB box</keyword>
<comment type="subcellular location">
    <subcellularLocation>
        <location evidence="1 14">Cell outer membrane</location>
        <topology evidence="1 14">Multi-pass membrane protein</topology>
    </subcellularLocation>
</comment>
<dbReference type="CDD" id="cd01347">
    <property type="entry name" value="ligand_gated_channel"/>
    <property type="match status" value="1"/>
</dbReference>
<keyword evidence="4 14" id="KW-1134">Transmembrane beta strand</keyword>
<comment type="similarity">
    <text evidence="2 14 15">Belongs to the TonB-dependent receptor family.</text>
</comment>
<evidence type="ECO:0000256" key="1">
    <source>
        <dbReference type="ARBA" id="ARBA00004571"/>
    </source>
</evidence>
<feature type="domain" description="TonB-dependent receptor-like beta-barrel" evidence="17">
    <location>
        <begin position="227"/>
        <end position="719"/>
    </location>
</feature>
<evidence type="ECO:0000256" key="14">
    <source>
        <dbReference type="PROSITE-ProRule" id="PRU01360"/>
    </source>
</evidence>
<dbReference type="PANTHER" id="PTHR32552">
    <property type="entry name" value="FERRICHROME IRON RECEPTOR-RELATED"/>
    <property type="match status" value="1"/>
</dbReference>
<dbReference type="Proteomes" id="UP000095601">
    <property type="component" value="Unassembled WGS sequence"/>
</dbReference>
<evidence type="ECO:0000256" key="16">
    <source>
        <dbReference type="SAM" id="SignalP"/>
    </source>
</evidence>
<keyword evidence="8" id="KW-0408">Iron</keyword>
<keyword evidence="13 14" id="KW-0998">Cell outer membrane</keyword>
<evidence type="ECO:0000256" key="5">
    <source>
        <dbReference type="ARBA" id="ARBA00022496"/>
    </source>
</evidence>
<evidence type="ECO:0000256" key="4">
    <source>
        <dbReference type="ARBA" id="ARBA00022452"/>
    </source>
</evidence>
<keyword evidence="12 19" id="KW-0675">Receptor</keyword>
<evidence type="ECO:0000256" key="3">
    <source>
        <dbReference type="ARBA" id="ARBA00022448"/>
    </source>
</evidence>
<dbReference type="STRING" id="237258.SAMN04489756_12327"/>
<accession>A0A1E5UGG2</accession>
<evidence type="ECO:0000256" key="7">
    <source>
        <dbReference type="ARBA" id="ARBA00022729"/>
    </source>
</evidence>
<dbReference type="InterPro" id="IPR010105">
    <property type="entry name" value="TonB_sidphr_rcpt"/>
</dbReference>
<dbReference type="Pfam" id="PF00593">
    <property type="entry name" value="TonB_dep_Rec_b-barrel"/>
    <property type="match status" value="1"/>
</dbReference>
<dbReference type="NCBIfam" id="TIGR01783">
    <property type="entry name" value="TonB-siderophor"/>
    <property type="match status" value="1"/>
</dbReference>
<keyword evidence="9" id="KW-0406">Ion transport</keyword>
<evidence type="ECO:0000256" key="8">
    <source>
        <dbReference type="ARBA" id="ARBA00023004"/>
    </source>
</evidence>
<dbReference type="GO" id="GO:0009279">
    <property type="term" value="C:cell outer membrane"/>
    <property type="evidence" value="ECO:0007669"/>
    <property type="project" value="UniProtKB-SubCell"/>
</dbReference>
<keyword evidence="11 14" id="KW-0472">Membrane</keyword>
<dbReference type="OrthoDB" id="9775095at2"/>
<dbReference type="InterPro" id="IPR012910">
    <property type="entry name" value="Plug_dom"/>
</dbReference>
<dbReference type="InterPro" id="IPR037066">
    <property type="entry name" value="Plug_dom_sf"/>
</dbReference>
<evidence type="ECO:0000256" key="13">
    <source>
        <dbReference type="ARBA" id="ARBA00023237"/>
    </source>
</evidence>
<evidence type="ECO:0000256" key="15">
    <source>
        <dbReference type="RuleBase" id="RU003357"/>
    </source>
</evidence>
<evidence type="ECO:0000256" key="2">
    <source>
        <dbReference type="ARBA" id="ARBA00009810"/>
    </source>
</evidence>
<dbReference type="GO" id="GO:0015891">
    <property type="term" value="P:siderophore transport"/>
    <property type="evidence" value="ECO:0007669"/>
    <property type="project" value="InterPro"/>
</dbReference>
<evidence type="ECO:0000313" key="20">
    <source>
        <dbReference type="Proteomes" id="UP000095601"/>
    </source>
</evidence>
<protein>
    <submittedName>
        <fullName evidence="19">TonB-dependent siderophore receptor family protein</fullName>
    </submittedName>
</protein>
<evidence type="ECO:0000256" key="10">
    <source>
        <dbReference type="ARBA" id="ARBA00023077"/>
    </source>
</evidence>
<dbReference type="InterPro" id="IPR036942">
    <property type="entry name" value="Beta-barrel_TonB_sf"/>
</dbReference>
<evidence type="ECO:0000259" key="18">
    <source>
        <dbReference type="Pfam" id="PF07715"/>
    </source>
</evidence>
<dbReference type="PANTHER" id="PTHR32552:SF68">
    <property type="entry name" value="FERRICHROME OUTER MEMBRANE TRANSPORTER_PHAGE RECEPTOR"/>
    <property type="match status" value="1"/>
</dbReference>
<keyword evidence="6 14" id="KW-0812">Transmembrane</keyword>
<sequence length="750" mass="84114">MRNQILPLLLVAASITANAQQKKDSLYTRTIEDVKLHKTGNPNNARVSTIKSQLDVMETPQAIAIVTHEVIEQQQAQQLSDVVKNVNGVYITSARGASQDSFGARGYTFGNENIYKNGSRVNSGIFPEVSGLERVEVLKGSAAILYGNVAPGGIVNMVTKKPLFNFGGNIALNYGSWNNVKPTIDIYGGLTKNSAFRVNGSYENKESFRDIVQSEKHYFNPSFLYNISDRTQIIIEADYLKHHFTPDFGLGGLVLNTTTNESKLNTLLGINKFPGATWQNQTNEMLTSTVTLNHEINSNWNFNTVAFFQDYTRDFYGTERIQWNLQTNGDYVWKRTLNKQLQEQKYGSLQFNLNGQFKTGKLNHKLLVGADADYLQADTYSYQLQKQDGTFADAGNNFVYGTNGNTSNGNISLSDENTWKSGEMLNSRQKDLNRIPTRRVGIYAQDLIAITDKFKVLAGLRWSYLENKNTIVENYLNNTKTYKASSGNPKESAFSPRVGLVYQIDDSFSTFASYSNSFNPNSGRDINNLPLPSSLIDQYEIGLKKNLWKNTLAFNITAYQIENSNLAQTAALDKNGNINGDTNIKEMTGATRSRGIELDITGNPTPNLSINAGYAYNNMVYTDTPDSDGSFVEGERLVRTPANTANASIFYTLPKYVKGLKLGFTAFYTGERLAGWNNLKDKNGNPKTNRMYEIGDFTTVDFTIGYQFKKFNIQGRLGNIFDVVDYNVHENYSVNPITPRNFYLTFNYKF</sequence>
<reference evidence="19 20" key="1">
    <citation type="submission" date="2016-09" db="EMBL/GenBank/DDBJ databases">
        <authorList>
            <person name="Capua I."/>
            <person name="De Benedictis P."/>
            <person name="Joannis T."/>
            <person name="Lombin L.H."/>
            <person name="Cattoli G."/>
        </authorList>
    </citation>
    <scope>NUCLEOTIDE SEQUENCE [LARGE SCALE GENOMIC DNA]</scope>
    <source>
        <strain evidence="19 20">NRS-1</strain>
    </source>
</reference>
<dbReference type="KEGG" id="cnr:EB819_00700"/>
<feature type="chain" id="PRO_5009187029" evidence="16">
    <location>
        <begin position="20"/>
        <end position="750"/>
    </location>
</feature>
<dbReference type="PATRIC" id="fig|237258.4.peg.1540"/>
<evidence type="ECO:0000256" key="9">
    <source>
        <dbReference type="ARBA" id="ARBA00023065"/>
    </source>
</evidence>